<reference evidence="3" key="2">
    <citation type="journal article" date="2008" name="Nucleic Acids Res.">
        <title>The rice annotation project database (RAP-DB): 2008 update.</title>
        <authorList>
            <consortium name="The rice annotation project (RAP)"/>
        </authorList>
    </citation>
    <scope>GENOME REANNOTATION</scope>
    <source>
        <strain evidence="3">cv. Nipponbare</strain>
    </source>
</reference>
<accession>Q69KS4</accession>
<dbReference type="EMBL" id="AP005910">
    <property type="protein sequence ID" value="BAD36485.1"/>
    <property type="molecule type" value="Genomic_DNA"/>
</dbReference>
<dbReference type="Proteomes" id="UP000000763">
    <property type="component" value="Chromosome 6"/>
</dbReference>
<protein>
    <submittedName>
        <fullName evidence="2">Uncharacterized protein</fullName>
    </submittedName>
</protein>
<evidence type="ECO:0000313" key="2">
    <source>
        <dbReference type="EMBL" id="BAD36485.1"/>
    </source>
</evidence>
<reference evidence="3" key="1">
    <citation type="journal article" date="2005" name="Nature">
        <title>The map-based sequence of the rice genome.</title>
        <authorList>
            <consortium name="International rice genome sequencing project (IRGSP)"/>
            <person name="Matsumoto T."/>
            <person name="Wu J."/>
            <person name="Kanamori H."/>
            <person name="Katayose Y."/>
            <person name="Fujisawa M."/>
            <person name="Namiki N."/>
            <person name="Mizuno H."/>
            <person name="Yamamoto K."/>
            <person name="Antonio B.A."/>
            <person name="Baba T."/>
            <person name="Sakata K."/>
            <person name="Nagamura Y."/>
            <person name="Aoki H."/>
            <person name="Arikawa K."/>
            <person name="Arita K."/>
            <person name="Bito T."/>
            <person name="Chiden Y."/>
            <person name="Fujitsuka N."/>
            <person name="Fukunaka R."/>
            <person name="Hamada M."/>
            <person name="Harada C."/>
            <person name="Hayashi A."/>
            <person name="Hijishita S."/>
            <person name="Honda M."/>
            <person name="Hosokawa S."/>
            <person name="Ichikawa Y."/>
            <person name="Idonuma A."/>
            <person name="Iijima M."/>
            <person name="Ikeda M."/>
            <person name="Ikeno M."/>
            <person name="Ito K."/>
            <person name="Ito S."/>
            <person name="Ito T."/>
            <person name="Ito Y."/>
            <person name="Ito Y."/>
            <person name="Iwabuchi A."/>
            <person name="Kamiya K."/>
            <person name="Karasawa W."/>
            <person name="Kurita K."/>
            <person name="Katagiri S."/>
            <person name="Kikuta A."/>
            <person name="Kobayashi H."/>
            <person name="Kobayashi N."/>
            <person name="Machita K."/>
            <person name="Maehara T."/>
            <person name="Masukawa M."/>
            <person name="Mizubayashi T."/>
            <person name="Mukai Y."/>
            <person name="Nagasaki H."/>
            <person name="Nagata Y."/>
            <person name="Naito S."/>
            <person name="Nakashima M."/>
            <person name="Nakama Y."/>
            <person name="Nakamichi Y."/>
            <person name="Nakamura M."/>
            <person name="Meguro A."/>
            <person name="Negishi M."/>
            <person name="Ohta I."/>
            <person name="Ohta T."/>
            <person name="Okamoto M."/>
            <person name="Ono N."/>
            <person name="Saji S."/>
            <person name="Sakaguchi M."/>
            <person name="Sakai K."/>
            <person name="Shibata M."/>
            <person name="Shimokawa T."/>
            <person name="Song J."/>
            <person name="Takazaki Y."/>
            <person name="Terasawa K."/>
            <person name="Tsugane M."/>
            <person name="Tsuji K."/>
            <person name="Ueda S."/>
            <person name="Waki K."/>
            <person name="Yamagata H."/>
            <person name="Yamamoto M."/>
            <person name="Yamamoto S."/>
            <person name="Yamane H."/>
            <person name="Yoshiki S."/>
            <person name="Yoshihara R."/>
            <person name="Yukawa K."/>
            <person name="Zhong H."/>
            <person name="Yano M."/>
            <person name="Yuan Q."/>
            <person name="Ouyang S."/>
            <person name="Liu J."/>
            <person name="Jones K.M."/>
            <person name="Gansberger K."/>
            <person name="Moffat K."/>
            <person name="Hill J."/>
            <person name="Bera J."/>
            <person name="Fadrosh D."/>
            <person name="Jin S."/>
            <person name="Johri S."/>
            <person name="Kim M."/>
            <person name="Overton L."/>
            <person name="Reardon M."/>
            <person name="Tsitrin T."/>
            <person name="Vuong H."/>
            <person name="Weaver B."/>
            <person name="Ciecko A."/>
            <person name="Tallon L."/>
            <person name="Jackson J."/>
            <person name="Pai G."/>
            <person name="Aken S.V."/>
            <person name="Utterback T."/>
            <person name="Reidmuller S."/>
            <person name="Feldblyum T."/>
            <person name="Hsiao J."/>
            <person name="Zismann V."/>
            <person name="Iobst S."/>
            <person name="de Vazeille A.R."/>
            <person name="Buell C.R."/>
            <person name="Ying K."/>
            <person name="Li Y."/>
            <person name="Lu T."/>
            <person name="Huang Y."/>
            <person name="Zhao Q."/>
            <person name="Feng Q."/>
            <person name="Zhang L."/>
            <person name="Zhu J."/>
            <person name="Weng Q."/>
            <person name="Mu J."/>
            <person name="Lu Y."/>
            <person name="Fan D."/>
            <person name="Liu Y."/>
            <person name="Guan J."/>
            <person name="Zhang Y."/>
            <person name="Yu S."/>
            <person name="Liu X."/>
            <person name="Zhang Y."/>
            <person name="Hong G."/>
            <person name="Han B."/>
            <person name="Choisne N."/>
            <person name="Demange N."/>
            <person name="Orjeda G."/>
            <person name="Samain S."/>
            <person name="Cattolico L."/>
            <person name="Pelletier E."/>
            <person name="Couloux A."/>
            <person name="Segurens B."/>
            <person name="Wincker P."/>
            <person name="D'Hont A."/>
            <person name="Scarpelli C."/>
            <person name="Weissenbach J."/>
            <person name="Salanoubat M."/>
            <person name="Quetier F."/>
            <person name="Yu Y."/>
            <person name="Kim H.R."/>
            <person name="Rambo T."/>
            <person name="Currie J."/>
            <person name="Collura K."/>
            <person name="Luo M."/>
            <person name="Yang T."/>
            <person name="Ammiraju J.S.S."/>
            <person name="Engler F."/>
            <person name="Soderlund C."/>
            <person name="Wing R.A."/>
            <person name="Palmer L.E."/>
            <person name="de la Bastide M."/>
            <person name="Spiegel L."/>
            <person name="Nascimento L."/>
            <person name="Zutavern T."/>
            <person name="O'Shaughnessy A."/>
            <person name="Dike S."/>
            <person name="Dedhia N."/>
            <person name="Preston R."/>
            <person name="Balija V."/>
            <person name="McCombie W.R."/>
            <person name="Chow T."/>
            <person name="Chen H."/>
            <person name="Chung M."/>
            <person name="Chen C."/>
            <person name="Shaw J."/>
            <person name="Wu H."/>
            <person name="Hsiao K."/>
            <person name="Chao Y."/>
            <person name="Chu M."/>
            <person name="Cheng C."/>
            <person name="Hour A."/>
            <person name="Lee P."/>
            <person name="Lin S."/>
            <person name="Lin Y."/>
            <person name="Liou J."/>
            <person name="Liu S."/>
            <person name="Hsing Y."/>
            <person name="Raghuvanshi S."/>
            <person name="Mohanty A."/>
            <person name="Bharti A.K."/>
            <person name="Gaur A."/>
            <person name="Gupta V."/>
            <person name="Kumar D."/>
            <person name="Ravi V."/>
            <person name="Vij S."/>
            <person name="Kapur A."/>
            <person name="Khurana P."/>
            <person name="Khurana P."/>
            <person name="Khurana J.P."/>
            <person name="Tyagi A.K."/>
            <person name="Gaikwad K."/>
            <person name="Singh A."/>
            <person name="Dalal V."/>
            <person name="Srivastava S."/>
            <person name="Dixit A."/>
            <person name="Pal A.K."/>
            <person name="Ghazi I.A."/>
            <person name="Yadav M."/>
            <person name="Pandit A."/>
            <person name="Bhargava A."/>
            <person name="Sureshbabu K."/>
            <person name="Batra K."/>
            <person name="Sharma T.R."/>
            <person name="Mohapatra T."/>
            <person name="Singh N.K."/>
            <person name="Messing J."/>
            <person name="Nelson A.B."/>
            <person name="Fuks G."/>
            <person name="Kavchok S."/>
            <person name="Keizer G."/>
            <person name="Linton E."/>
            <person name="Llaca V."/>
            <person name="Song R."/>
            <person name="Tanyolac B."/>
            <person name="Young S."/>
            <person name="Ho-Il K."/>
            <person name="Hahn J.H."/>
            <person name="Sangsakoo G."/>
            <person name="Vanavichit A."/>
            <person name="de Mattos Luiz.A.T."/>
            <person name="Zimmer P.D."/>
            <person name="Malone G."/>
            <person name="Dellagostin O."/>
            <person name="de Oliveira A.C."/>
            <person name="Bevan M."/>
            <person name="Bancroft I."/>
            <person name="Minx P."/>
            <person name="Cordum H."/>
            <person name="Wilson R."/>
            <person name="Cheng Z."/>
            <person name="Jin W."/>
            <person name="Jiang J."/>
            <person name="Leong S.A."/>
            <person name="Iwama H."/>
            <person name="Gojobori T."/>
            <person name="Itoh T."/>
            <person name="Niimura Y."/>
            <person name="Fujii Y."/>
            <person name="Habara T."/>
            <person name="Sakai H."/>
            <person name="Sato Y."/>
            <person name="Wilson G."/>
            <person name="Kumar K."/>
            <person name="McCouch S."/>
            <person name="Juretic N."/>
            <person name="Hoen D."/>
            <person name="Wright S."/>
            <person name="Bruskiewich R."/>
            <person name="Bureau T."/>
            <person name="Miyao A."/>
            <person name="Hirochika H."/>
            <person name="Nishikawa T."/>
            <person name="Kadowaki K."/>
            <person name="Sugiura M."/>
            <person name="Burr B."/>
            <person name="Sasaki T."/>
        </authorList>
    </citation>
    <scope>NUCLEOTIDE SEQUENCE [LARGE SCALE GENOMIC DNA]</scope>
    <source>
        <strain evidence="3">cv. Nipponbare</strain>
    </source>
</reference>
<feature type="compositionally biased region" description="Polar residues" evidence="1">
    <location>
        <begin position="1"/>
        <end position="57"/>
    </location>
</feature>
<dbReference type="AlphaFoldDB" id="Q69KS4"/>
<proteinExistence type="predicted"/>
<feature type="region of interest" description="Disordered" evidence="1">
    <location>
        <begin position="1"/>
        <end position="74"/>
    </location>
</feature>
<evidence type="ECO:0000256" key="1">
    <source>
        <dbReference type="SAM" id="MobiDB-lite"/>
    </source>
</evidence>
<sequence length="190" mass="20418">MPLLWTEQSSSTATNFTVSPAANSGDSAQAPKTKSVENNPRLLRSSSTAYPQASTAKRGSMPLFRSAQGVDEARDEVAQPVTNYGSRATSKGEAAASRARRCSDLTRSRSRRLAAPNEVFLVVLETALRGDYRTHIERKWAHRIATESRTYLAGAGDGASVPGESEAGYLGSSAKRDKGERERKLVGRSG</sequence>
<name>Q69KS4_ORYSJ</name>
<feature type="region of interest" description="Disordered" evidence="1">
    <location>
        <begin position="153"/>
        <end position="190"/>
    </location>
</feature>
<feature type="compositionally biased region" description="Basic and acidic residues" evidence="1">
    <location>
        <begin position="174"/>
        <end position="190"/>
    </location>
</feature>
<organism evidence="2 3">
    <name type="scientific">Oryza sativa subsp. japonica</name>
    <name type="common">Rice</name>
    <dbReference type="NCBI Taxonomy" id="39947"/>
    <lineage>
        <taxon>Eukaryota</taxon>
        <taxon>Viridiplantae</taxon>
        <taxon>Streptophyta</taxon>
        <taxon>Embryophyta</taxon>
        <taxon>Tracheophyta</taxon>
        <taxon>Spermatophyta</taxon>
        <taxon>Magnoliopsida</taxon>
        <taxon>Liliopsida</taxon>
        <taxon>Poales</taxon>
        <taxon>Poaceae</taxon>
        <taxon>BOP clade</taxon>
        <taxon>Oryzoideae</taxon>
        <taxon>Oryzeae</taxon>
        <taxon>Oryzinae</taxon>
        <taxon>Oryza</taxon>
        <taxon>Oryza sativa</taxon>
    </lineage>
</organism>
<gene>
    <name evidence="2" type="primary">OSJNBa0034G14.18</name>
</gene>
<evidence type="ECO:0000313" key="3">
    <source>
        <dbReference type="Proteomes" id="UP000000763"/>
    </source>
</evidence>